<dbReference type="Proteomes" id="UP000499080">
    <property type="component" value="Unassembled WGS sequence"/>
</dbReference>
<dbReference type="EMBL" id="BGPR01000769">
    <property type="protein sequence ID" value="GBM34799.1"/>
    <property type="molecule type" value="Genomic_DNA"/>
</dbReference>
<dbReference type="AlphaFoldDB" id="A0A4Y2F2Q4"/>
<feature type="region of interest" description="Disordered" evidence="1">
    <location>
        <begin position="73"/>
        <end position="95"/>
    </location>
</feature>
<sequence>MSKLMIPFPISSIGARHSRVHLCLLGSDSDSDKKAVRMACIRQQVKLSAHQTLGMIDDIIAFCSTTTAETTRLKSQRLGNTSSESLPKSTRQRKSEKVKYLLNTRTRISFPISSRERTFHHPCQEVINLQQGSLPGSPLNQQASALVYQCSKRPIDCSLIIRIGGPKTKFITFLLSSGRLLMKRREQPRFVSWENDL</sequence>
<evidence type="ECO:0000313" key="2">
    <source>
        <dbReference type="EMBL" id="GBM34799.1"/>
    </source>
</evidence>
<feature type="compositionally biased region" description="Polar residues" evidence="1">
    <location>
        <begin position="77"/>
        <end position="89"/>
    </location>
</feature>
<accession>A0A4Y2F2Q4</accession>
<evidence type="ECO:0000256" key="1">
    <source>
        <dbReference type="SAM" id="MobiDB-lite"/>
    </source>
</evidence>
<organism evidence="2 3">
    <name type="scientific">Araneus ventricosus</name>
    <name type="common">Orbweaver spider</name>
    <name type="synonym">Epeira ventricosa</name>
    <dbReference type="NCBI Taxonomy" id="182803"/>
    <lineage>
        <taxon>Eukaryota</taxon>
        <taxon>Metazoa</taxon>
        <taxon>Ecdysozoa</taxon>
        <taxon>Arthropoda</taxon>
        <taxon>Chelicerata</taxon>
        <taxon>Arachnida</taxon>
        <taxon>Araneae</taxon>
        <taxon>Araneomorphae</taxon>
        <taxon>Entelegynae</taxon>
        <taxon>Araneoidea</taxon>
        <taxon>Araneidae</taxon>
        <taxon>Araneus</taxon>
    </lineage>
</organism>
<proteinExistence type="predicted"/>
<protein>
    <submittedName>
        <fullName evidence="2">Uncharacterized protein</fullName>
    </submittedName>
</protein>
<comment type="caution">
    <text evidence="2">The sequence shown here is derived from an EMBL/GenBank/DDBJ whole genome shotgun (WGS) entry which is preliminary data.</text>
</comment>
<reference evidence="2 3" key="1">
    <citation type="journal article" date="2019" name="Sci. Rep.">
        <title>Orb-weaving spider Araneus ventricosus genome elucidates the spidroin gene catalogue.</title>
        <authorList>
            <person name="Kono N."/>
            <person name="Nakamura H."/>
            <person name="Ohtoshi R."/>
            <person name="Moran D.A.P."/>
            <person name="Shinohara A."/>
            <person name="Yoshida Y."/>
            <person name="Fujiwara M."/>
            <person name="Mori M."/>
            <person name="Tomita M."/>
            <person name="Arakawa K."/>
        </authorList>
    </citation>
    <scope>NUCLEOTIDE SEQUENCE [LARGE SCALE GENOMIC DNA]</scope>
</reference>
<gene>
    <name evidence="2" type="ORF">AVEN_7847_1</name>
</gene>
<evidence type="ECO:0000313" key="3">
    <source>
        <dbReference type="Proteomes" id="UP000499080"/>
    </source>
</evidence>
<keyword evidence="3" id="KW-1185">Reference proteome</keyword>
<name>A0A4Y2F2Q4_ARAVE</name>